<feature type="transmembrane region" description="Helical" evidence="2">
    <location>
        <begin position="442"/>
        <end position="464"/>
    </location>
</feature>
<keyword evidence="2" id="KW-1133">Transmembrane helix</keyword>
<dbReference type="OrthoDB" id="2140105at2759"/>
<feature type="domain" description="DUF3533" evidence="3">
    <location>
        <begin position="212"/>
        <end position="576"/>
    </location>
</feature>
<feature type="compositionally biased region" description="Low complexity" evidence="1">
    <location>
        <begin position="700"/>
        <end position="711"/>
    </location>
</feature>
<evidence type="ECO:0000259" key="3">
    <source>
        <dbReference type="Pfam" id="PF12051"/>
    </source>
</evidence>
<organism evidence="4 5">
    <name type="scientific">Entomortierella chlamydospora</name>
    <dbReference type="NCBI Taxonomy" id="101097"/>
    <lineage>
        <taxon>Eukaryota</taxon>
        <taxon>Fungi</taxon>
        <taxon>Fungi incertae sedis</taxon>
        <taxon>Mucoromycota</taxon>
        <taxon>Mortierellomycotina</taxon>
        <taxon>Mortierellomycetes</taxon>
        <taxon>Mortierellales</taxon>
        <taxon>Mortierellaceae</taxon>
        <taxon>Entomortierella</taxon>
    </lineage>
</organism>
<dbReference type="InterPro" id="IPR022703">
    <property type="entry name" value="DUF3533"/>
</dbReference>
<keyword evidence="5" id="KW-1185">Reference proteome</keyword>
<accession>A0A9P6N3T0</accession>
<feature type="compositionally biased region" description="Low complexity" evidence="1">
    <location>
        <begin position="54"/>
        <end position="70"/>
    </location>
</feature>
<feature type="compositionally biased region" description="Acidic residues" evidence="1">
    <location>
        <begin position="627"/>
        <end position="640"/>
    </location>
</feature>
<feature type="compositionally biased region" description="Basic and acidic residues" evidence="1">
    <location>
        <begin position="86"/>
        <end position="96"/>
    </location>
</feature>
<feature type="compositionally biased region" description="Polar residues" evidence="1">
    <location>
        <begin position="71"/>
        <end position="85"/>
    </location>
</feature>
<feature type="region of interest" description="Disordered" evidence="1">
    <location>
        <begin position="1"/>
        <end position="29"/>
    </location>
</feature>
<feature type="region of interest" description="Disordered" evidence="1">
    <location>
        <begin position="50"/>
        <end position="99"/>
    </location>
</feature>
<name>A0A9P6N3T0_9FUNG</name>
<keyword evidence="2" id="KW-0472">Membrane</keyword>
<keyword evidence="2" id="KW-0812">Transmembrane</keyword>
<feature type="compositionally biased region" description="Low complexity" evidence="1">
    <location>
        <begin position="726"/>
        <end position="735"/>
    </location>
</feature>
<feature type="region of interest" description="Disordered" evidence="1">
    <location>
        <begin position="154"/>
        <end position="177"/>
    </location>
</feature>
<dbReference type="PANTHER" id="PTHR34814">
    <property type="entry name" value="NITROSOGUANIDINE RESISTANCE PROTEIN SNG1"/>
    <property type="match status" value="1"/>
</dbReference>
<feature type="region of interest" description="Disordered" evidence="1">
    <location>
        <begin position="619"/>
        <end position="647"/>
    </location>
</feature>
<dbReference type="PANTHER" id="PTHR34814:SF2">
    <property type="entry name" value="DUF3533 DOMAIN-CONTAINING PROTEIN"/>
    <property type="match status" value="1"/>
</dbReference>
<feature type="transmembrane region" description="Helical" evidence="2">
    <location>
        <begin position="411"/>
        <end position="430"/>
    </location>
</feature>
<sequence>MSSANSKYRVSKSTNPFNNNDHPTASRASPIMVNSDIMILPGSRQGYPFDCEDNNYTNNNKSNKNNASSTLGRSTSTGAYRQQRSNNDHEMQERKLVMSPSIDSMSTVIASRSNSKGNNYYPASHRPKGASKLTLTGDSLENLSAAGSKANLIYSKPNTTHSKNEHAKTGIPGKNGEEPETDMFNFVHIMLNMPEEPTWKEVITKLFKVLAVMAISYFGLMSLYYAAEFKSDSYMSNFDVLVVDLDKGLIGSNFLNFTTLANAKAGQLNWSIKSSDLYPNISVISEEVSKGNYWGAIIIQPNASVNLMNAFSIPLPDYDPTGAFAFIYDGGRDPLVVKPYIVASMYTQFIVFTGVFNPAWIKFILAYSEQGNFTIDPLQNAPQVLGTPVAFEDIDLHPVTSTIITSATSVAYIWIFLVAGGSTYLVTHVVQPMTRHVSVFRTMIYMLLPLMMFLITMSMAYSALLPTFGVPFPDGVPQFFKLFGGMLLLQCSVSAMVLFLIFLIPVVYIPTFTITFVILNVIAVFNPTQLMPGFYRWVYAMPFLNAVQMARFVLMGSYNRLQYNIPVLCAWIMVPIILMPFAIARQKRLAKEARIREEEEKFEEEFRLRKQRQMRLRLADQERDQESEYVADQEIESSEMSDERYVVEDDRDIRRMDDRDIRRIDDRDTRRTDDRDTRRTDDRDTRRMDDRDSYGFVKRSNSNSESYYNNNEYEELHRRHTSNQGRPSESNPSSPRRSRRSREPFPNDPK</sequence>
<feature type="compositionally biased region" description="Basic and acidic residues" evidence="1">
    <location>
        <begin position="669"/>
        <end position="693"/>
    </location>
</feature>
<evidence type="ECO:0000256" key="2">
    <source>
        <dbReference type="SAM" id="Phobius"/>
    </source>
</evidence>
<comment type="caution">
    <text evidence="4">The sequence shown here is derived from an EMBL/GenBank/DDBJ whole genome shotgun (WGS) entry which is preliminary data.</text>
</comment>
<protein>
    <recommendedName>
        <fullName evidence="3">DUF3533 domain-containing protein</fullName>
    </recommendedName>
</protein>
<evidence type="ECO:0000256" key="1">
    <source>
        <dbReference type="SAM" id="MobiDB-lite"/>
    </source>
</evidence>
<feature type="compositionally biased region" description="Basic and acidic residues" evidence="1">
    <location>
        <begin position="741"/>
        <end position="750"/>
    </location>
</feature>
<dbReference type="Pfam" id="PF12051">
    <property type="entry name" value="DUF3533"/>
    <property type="match status" value="1"/>
</dbReference>
<feature type="transmembrane region" description="Helical" evidence="2">
    <location>
        <begin position="496"/>
        <end position="525"/>
    </location>
</feature>
<dbReference type="Proteomes" id="UP000703661">
    <property type="component" value="Unassembled WGS sequence"/>
</dbReference>
<dbReference type="EMBL" id="JAAAID010000029">
    <property type="protein sequence ID" value="KAG0024117.1"/>
    <property type="molecule type" value="Genomic_DNA"/>
</dbReference>
<proteinExistence type="predicted"/>
<feature type="transmembrane region" description="Helical" evidence="2">
    <location>
        <begin position="563"/>
        <end position="584"/>
    </location>
</feature>
<evidence type="ECO:0000313" key="4">
    <source>
        <dbReference type="EMBL" id="KAG0024117.1"/>
    </source>
</evidence>
<dbReference type="InterPro" id="IPR053001">
    <property type="entry name" value="MNNG_permease-like"/>
</dbReference>
<feature type="compositionally biased region" description="Polar residues" evidence="1">
    <location>
        <begin position="1"/>
        <end position="27"/>
    </location>
</feature>
<feature type="transmembrane region" description="Helical" evidence="2">
    <location>
        <begin position="206"/>
        <end position="227"/>
    </location>
</feature>
<evidence type="ECO:0000313" key="5">
    <source>
        <dbReference type="Proteomes" id="UP000703661"/>
    </source>
</evidence>
<gene>
    <name evidence="4" type="ORF">BGZ80_005882</name>
</gene>
<feature type="region of interest" description="Disordered" evidence="1">
    <location>
        <begin position="669"/>
        <end position="750"/>
    </location>
</feature>
<reference evidence="4" key="1">
    <citation type="journal article" date="2020" name="Fungal Divers.">
        <title>Resolving the Mortierellaceae phylogeny through synthesis of multi-gene phylogenetics and phylogenomics.</title>
        <authorList>
            <person name="Vandepol N."/>
            <person name="Liber J."/>
            <person name="Desiro A."/>
            <person name="Na H."/>
            <person name="Kennedy M."/>
            <person name="Barry K."/>
            <person name="Grigoriev I.V."/>
            <person name="Miller A.N."/>
            <person name="O'Donnell K."/>
            <person name="Stajich J.E."/>
            <person name="Bonito G."/>
        </authorList>
    </citation>
    <scope>NUCLEOTIDE SEQUENCE</scope>
    <source>
        <strain evidence="4">NRRL 2769</strain>
    </source>
</reference>
<dbReference type="GO" id="GO:0016020">
    <property type="term" value="C:membrane"/>
    <property type="evidence" value="ECO:0007669"/>
    <property type="project" value="TreeGrafter"/>
</dbReference>
<feature type="transmembrane region" description="Helical" evidence="2">
    <location>
        <begin position="537"/>
        <end position="557"/>
    </location>
</feature>
<dbReference type="AlphaFoldDB" id="A0A9P6N3T0"/>